<sequence>MTGTVTWAGLDVHARSTHAAAINVMSGELLRARFGAGLEEPLAWLAGLPGPVKACYEAGPTGYGLYRAAAAAGIEMVVIAPGKTPRGPSDRVKTDQKDAELLARLLLAGSLTAVVVPPPELEAARDLMRAHDACRRDLMDARHRVSKLLLRHGRVYPEKATWTVRHRGWLGRQQFTELGTELAFADALACVDAISARKSALALKLSELALDERWWPTVARLRSFHGIDTLTAFALHLELGGDWKRFQRAPQLASWLGLTPTLSQSGESSRQGHITKTGSTLARRLLVEAAWHYARTPGPGVALVARQAGQPAHVLQISHRARQRLHRTHRKMRSRGKPGNVCVVAAARELSCFLWAAAVAP</sequence>
<organism evidence="3">
    <name type="scientific">uncultured Solirubrobacteraceae bacterium</name>
    <dbReference type="NCBI Taxonomy" id="1162706"/>
    <lineage>
        <taxon>Bacteria</taxon>
        <taxon>Bacillati</taxon>
        <taxon>Actinomycetota</taxon>
        <taxon>Thermoleophilia</taxon>
        <taxon>Solirubrobacterales</taxon>
        <taxon>Solirubrobacteraceae</taxon>
        <taxon>environmental samples</taxon>
    </lineage>
</organism>
<name>A0A6J4TDF8_9ACTN</name>
<dbReference type="InterPro" id="IPR047650">
    <property type="entry name" value="Transpos_IS110"/>
</dbReference>
<dbReference type="PANTHER" id="PTHR33055">
    <property type="entry name" value="TRANSPOSASE FOR INSERTION SEQUENCE ELEMENT IS1111A"/>
    <property type="match status" value="1"/>
</dbReference>
<dbReference type="PANTHER" id="PTHR33055:SF3">
    <property type="entry name" value="PUTATIVE TRANSPOSASE FOR IS117-RELATED"/>
    <property type="match status" value="1"/>
</dbReference>
<accession>A0A6J4TDF8</accession>
<feature type="domain" description="Transposase IS116/IS110/IS902 C-terminal" evidence="2">
    <location>
        <begin position="219"/>
        <end position="296"/>
    </location>
</feature>
<evidence type="ECO:0000313" key="3">
    <source>
        <dbReference type="EMBL" id="CAA9519916.1"/>
    </source>
</evidence>
<evidence type="ECO:0000259" key="2">
    <source>
        <dbReference type="Pfam" id="PF02371"/>
    </source>
</evidence>
<dbReference type="EMBL" id="CADCVR010000100">
    <property type="protein sequence ID" value="CAA9519916.1"/>
    <property type="molecule type" value="Genomic_DNA"/>
</dbReference>
<protein>
    <submittedName>
        <fullName evidence="3">Mobile element protein</fullName>
    </submittedName>
</protein>
<dbReference type="GO" id="GO:0006313">
    <property type="term" value="P:DNA transposition"/>
    <property type="evidence" value="ECO:0007669"/>
    <property type="project" value="InterPro"/>
</dbReference>
<dbReference type="InterPro" id="IPR002525">
    <property type="entry name" value="Transp_IS110-like_N"/>
</dbReference>
<dbReference type="Pfam" id="PF02371">
    <property type="entry name" value="Transposase_20"/>
    <property type="match status" value="1"/>
</dbReference>
<dbReference type="GO" id="GO:0003677">
    <property type="term" value="F:DNA binding"/>
    <property type="evidence" value="ECO:0007669"/>
    <property type="project" value="InterPro"/>
</dbReference>
<dbReference type="InterPro" id="IPR003346">
    <property type="entry name" value="Transposase_20"/>
</dbReference>
<dbReference type="GO" id="GO:0004803">
    <property type="term" value="F:transposase activity"/>
    <property type="evidence" value="ECO:0007669"/>
    <property type="project" value="InterPro"/>
</dbReference>
<evidence type="ECO:0000259" key="1">
    <source>
        <dbReference type="Pfam" id="PF01548"/>
    </source>
</evidence>
<feature type="domain" description="Transposase IS110-like N-terminal" evidence="1">
    <location>
        <begin position="8"/>
        <end position="151"/>
    </location>
</feature>
<dbReference type="AlphaFoldDB" id="A0A6J4TDF8"/>
<dbReference type="Pfam" id="PF01548">
    <property type="entry name" value="DEDD_Tnp_IS110"/>
    <property type="match status" value="1"/>
</dbReference>
<proteinExistence type="predicted"/>
<gene>
    <name evidence="3" type="ORF">AVDCRST_MAG53-3232</name>
</gene>
<dbReference type="NCBIfam" id="NF033542">
    <property type="entry name" value="transpos_IS110"/>
    <property type="match status" value="1"/>
</dbReference>
<reference evidence="3" key="1">
    <citation type="submission" date="2020-02" db="EMBL/GenBank/DDBJ databases">
        <authorList>
            <person name="Meier V. D."/>
        </authorList>
    </citation>
    <scope>NUCLEOTIDE SEQUENCE</scope>
    <source>
        <strain evidence="3">AVDCRST_MAG53</strain>
    </source>
</reference>